<sequence>MVDTKREIERKYEATPGTRLPDLTRTAGVAAVVDQGTAELDAVYYDTADLRLAAASITLRRRTGGGDEGWHLKLPVAPDVRDEIRAPLSERLPRTLRRLVRARTRGAELTPVMRLLSARRTLLLVDADRAPLAELSRDAVRAERLSGPADGASWDEIEAELADGVDPAFLDRIDKKLRKAGLRPSRSPSKLARALQETGLDAPRTTSPEPVNAGDHILAYLREQAEALLAYDPGVRQDLPDAVHQMRVSTRRLRSAFRSYRGILDRAVTDPVGEELKWLAGELGAARDQEVLAERLRERIDALPKPLLLGPVRGRLRIWSAAQGSGARRRAVAALDGKRYLALLRSLDALLADPPLLKAASGPADTVIPRAVLRDWERLAERIGHALALPAGTERDLALHDARKAAKRARYAGEAATPALGKPARRFAQRMKAVQTVLGDHQDSVVARDTLRELAIQAHAAGESAFTWGLLYGQEQRSADARERELPGVWAGASPDEVRRLPGR</sequence>
<dbReference type="SUPFAM" id="SSF55154">
    <property type="entry name" value="CYTH-like phosphatases"/>
    <property type="match status" value="1"/>
</dbReference>
<evidence type="ECO:0000313" key="5">
    <source>
        <dbReference type="Proteomes" id="UP000419138"/>
    </source>
</evidence>
<dbReference type="EMBL" id="VCLA01000140">
    <property type="protein sequence ID" value="MQT01836.1"/>
    <property type="molecule type" value="Genomic_DNA"/>
</dbReference>
<dbReference type="PROSITE" id="PS51708">
    <property type="entry name" value="CHAD"/>
    <property type="match status" value="1"/>
</dbReference>
<dbReference type="InterPro" id="IPR023577">
    <property type="entry name" value="CYTH_domain"/>
</dbReference>
<dbReference type="Pfam" id="PF05235">
    <property type="entry name" value="CHAD"/>
    <property type="match status" value="1"/>
</dbReference>
<keyword evidence="5" id="KW-1185">Reference proteome</keyword>
<dbReference type="CDD" id="cd07374">
    <property type="entry name" value="CYTH-like_Pase"/>
    <property type="match status" value="1"/>
</dbReference>
<dbReference type="PANTHER" id="PTHR39339:SF1">
    <property type="entry name" value="CHAD DOMAIN-CONTAINING PROTEIN"/>
    <property type="match status" value="1"/>
</dbReference>
<dbReference type="Pfam" id="PF01928">
    <property type="entry name" value="CYTH"/>
    <property type="match status" value="1"/>
</dbReference>
<reference evidence="4 5" key="1">
    <citation type="submission" date="2019-05" db="EMBL/GenBank/DDBJ databases">
        <title>Comparative genomics and metabolomics analyses of clavulanic acid producing Streptomyces species provides insight into specialized metabolism and evolution of beta-lactam biosynthetic gene clusters.</title>
        <authorList>
            <person name="Moore M.A."/>
            <person name="Cruz-Morales P."/>
            <person name="Barona Gomez F."/>
            <person name="Kapil T."/>
        </authorList>
    </citation>
    <scope>NUCLEOTIDE SEQUENCE [LARGE SCALE GENOMIC DNA]</scope>
    <source>
        <strain evidence="4 5">NRRL 5741</strain>
    </source>
</reference>
<dbReference type="SMART" id="SM01118">
    <property type="entry name" value="CYTH"/>
    <property type="match status" value="1"/>
</dbReference>
<evidence type="ECO:0000256" key="1">
    <source>
        <dbReference type="SAM" id="MobiDB-lite"/>
    </source>
</evidence>
<protein>
    <submittedName>
        <fullName evidence="4">CYTH and CHAD domain-containing protein</fullName>
    </submittedName>
</protein>
<name>A0A646KLC3_STRJU</name>
<dbReference type="PROSITE" id="PS51707">
    <property type="entry name" value="CYTH"/>
    <property type="match status" value="1"/>
</dbReference>
<feature type="domain" description="CHAD" evidence="3">
    <location>
        <begin position="210"/>
        <end position="495"/>
    </location>
</feature>
<feature type="region of interest" description="Disordered" evidence="1">
    <location>
        <begin position="181"/>
        <end position="211"/>
    </location>
</feature>
<dbReference type="Gene3D" id="2.40.320.10">
    <property type="entry name" value="Hypothetical Protein Pfu-838710-001"/>
    <property type="match status" value="1"/>
</dbReference>
<dbReference type="InterPro" id="IPR007899">
    <property type="entry name" value="CHAD_dom"/>
</dbReference>
<evidence type="ECO:0000259" key="3">
    <source>
        <dbReference type="PROSITE" id="PS51708"/>
    </source>
</evidence>
<comment type="caution">
    <text evidence="4">The sequence shown here is derived from an EMBL/GenBank/DDBJ whole genome shotgun (WGS) entry which is preliminary data.</text>
</comment>
<evidence type="ECO:0000313" key="4">
    <source>
        <dbReference type="EMBL" id="MQT01836.1"/>
    </source>
</evidence>
<feature type="domain" description="CYTH" evidence="2">
    <location>
        <begin position="5"/>
        <end position="201"/>
    </location>
</feature>
<organism evidence="4 5">
    <name type="scientific">Streptomyces jumonjinensis</name>
    <dbReference type="NCBI Taxonomy" id="1945"/>
    <lineage>
        <taxon>Bacteria</taxon>
        <taxon>Bacillati</taxon>
        <taxon>Actinomycetota</taxon>
        <taxon>Actinomycetes</taxon>
        <taxon>Kitasatosporales</taxon>
        <taxon>Streptomycetaceae</taxon>
        <taxon>Streptomyces</taxon>
    </lineage>
</organism>
<feature type="region of interest" description="Disordered" evidence="1">
    <location>
        <begin position="482"/>
        <end position="504"/>
    </location>
</feature>
<dbReference type="AlphaFoldDB" id="A0A646KLC3"/>
<evidence type="ECO:0000259" key="2">
    <source>
        <dbReference type="PROSITE" id="PS51707"/>
    </source>
</evidence>
<gene>
    <name evidence="4" type="ORF">FF041_16950</name>
</gene>
<proteinExistence type="predicted"/>
<dbReference type="Gene3D" id="1.40.20.10">
    <property type="entry name" value="CHAD domain"/>
    <property type="match status" value="1"/>
</dbReference>
<dbReference type="InterPro" id="IPR038186">
    <property type="entry name" value="CHAD_dom_sf"/>
</dbReference>
<dbReference type="SMART" id="SM00880">
    <property type="entry name" value="CHAD"/>
    <property type="match status" value="1"/>
</dbReference>
<dbReference type="OrthoDB" id="9777271at2"/>
<dbReference type="PANTHER" id="PTHR39339">
    <property type="entry name" value="SLR1444 PROTEIN"/>
    <property type="match status" value="1"/>
</dbReference>
<dbReference type="InterPro" id="IPR033469">
    <property type="entry name" value="CYTH-like_dom_sf"/>
</dbReference>
<accession>A0A646KLC3</accession>
<dbReference type="Proteomes" id="UP000419138">
    <property type="component" value="Unassembled WGS sequence"/>
</dbReference>
<dbReference type="RefSeq" id="WP_153523553.1">
    <property type="nucleotide sequence ID" value="NZ_JBEPDZ010000005.1"/>
</dbReference>